<accession>A0ABR2PVS7</accession>
<gene>
    <name evidence="1" type="ORF">V6N11_048608</name>
</gene>
<name>A0ABR2PVS7_9ROSI</name>
<reference evidence="1 2" key="1">
    <citation type="journal article" date="2024" name="G3 (Bethesda)">
        <title>Genome assembly of Hibiscus sabdariffa L. provides insights into metabolisms of medicinal natural products.</title>
        <authorList>
            <person name="Kim T."/>
        </authorList>
    </citation>
    <scope>NUCLEOTIDE SEQUENCE [LARGE SCALE GENOMIC DNA]</scope>
    <source>
        <strain evidence="1">TK-2024</strain>
        <tissue evidence="1">Old leaves</tissue>
    </source>
</reference>
<comment type="caution">
    <text evidence="1">The sequence shown here is derived from an EMBL/GenBank/DDBJ whole genome shotgun (WGS) entry which is preliminary data.</text>
</comment>
<evidence type="ECO:0000313" key="1">
    <source>
        <dbReference type="EMBL" id="KAK8992530.1"/>
    </source>
</evidence>
<evidence type="ECO:0000313" key="2">
    <source>
        <dbReference type="Proteomes" id="UP001396334"/>
    </source>
</evidence>
<evidence type="ECO:0008006" key="3">
    <source>
        <dbReference type="Google" id="ProtNLM"/>
    </source>
</evidence>
<keyword evidence="2" id="KW-1185">Reference proteome</keyword>
<dbReference type="Proteomes" id="UP001396334">
    <property type="component" value="Unassembled WGS sequence"/>
</dbReference>
<sequence>MSPNQTVSKKHVCIDKGFVGTKRWHGTRSRGTVGHVGCSLHPQWSNDTLVMFSSRPLAVSPDSGHVDCSIEEQLSLLKFEQMEWIMIGALWGSHSLQMEWIMFGSESDIFTPVISQR</sequence>
<proteinExistence type="predicted"/>
<dbReference type="EMBL" id="JBBPBN010000050">
    <property type="protein sequence ID" value="KAK8992530.1"/>
    <property type="molecule type" value="Genomic_DNA"/>
</dbReference>
<protein>
    <recommendedName>
        <fullName evidence="3">DDE Tnp4 domain-containing protein</fullName>
    </recommendedName>
</protein>
<organism evidence="1 2">
    <name type="scientific">Hibiscus sabdariffa</name>
    <name type="common">roselle</name>
    <dbReference type="NCBI Taxonomy" id="183260"/>
    <lineage>
        <taxon>Eukaryota</taxon>
        <taxon>Viridiplantae</taxon>
        <taxon>Streptophyta</taxon>
        <taxon>Embryophyta</taxon>
        <taxon>Tracheophyta</taxon>
        <taxon>Spermatophyta</taxon>
        <taxon>Magnoliopsida</taxon>
        <taxon>eudicotyledons</taxon>
        <taxon>Gunneridae</taxon>
        <taxon>Pentapetalae</taxon>
        <taxon>rosids</taxon>
        <taxon>malvids</taxon>
        <taxon>Malvales</taxon>
        <taxon>Malvaceae</taxon>
        <taxon>Malvoideae</taxon>
        <taxon>Hibiscus</taxon>
    </lineage>
</organism>